<evidence type="ECO:0000313" key="2">
    <source>
        <dbReference type="Proteomes" id="UP000250321"/>
    </source>
</evidence>
<evidence type="ECO:0000313" key="1">
    <source>
        <dbReference type="EMBL" id="PQQ09499.1"/>
    </source>
</evidence>
<keyword evidence="2" id="KW-1185">Reference proteome</keyword>
<proteinExistence type="predicted"/>
<dbReference type="Proteomes" id="UP000250321">
    <property type="component" value="Unassembled WGS sequence"/>
</dbReference>
<reference evidence="1 2" key="1">
    <citation type="submission" date="2018-02" db="EMBL/GenBank/DDBJ databases">
        <title>Draft genome of wild Prunus yedoensis var. nudiflora.</title>
        <authorList>
            <person name="Baek S."/>
            <person name="Kim J.-H."/>
            <person name="Choi K."/>
            <person name="Kim G.-B."/>
            <person name="Cho A."/>
            <person name="Jang H."/>
            <person name="Shin C.-H."/>
            <person name="Yu H.-J."/>
            <person name="Mun J.-H."/>
        </authorList>
    </citation>
    <scope>NUCLEOTIDE SEQUENCE [LARGE SCALE GENOMIC DNA]</scope>
    <source>
        <strain evidence="2">cv. Jeju island</strain>
        <tissue evidence="1">Leaf</tissue>
    </source>
</reference>
<protein>
    <submittedName>
        <fullName evidence="1">Uncharacterized protein</fullName>
    </submittedName>
</protein>
<comment type="caution">
    <text evidence="1">The sequence shown here is derived from an EMBL/GenBank/DDBJ whole genome shotgun (WGS) entry which is preliminary data.</text>
</comment>
<gene>
    <name evidence="1" type="ORF">Pyn_31621</name>
</gene>
<accession>A0A314YTD0</accession>
<dbReference type="EMBL" id="PJQY01000614">
    <property type="protein sequence ID" value="PQQ09499.1"/>
    <property type="molecule type" value="Genomic_DNA"/>
</dbReference>
<organism evidence="1 2">
    <name type="scientific">Prunus yedoensis var. nudiflora</name>
    <dbReference type="NCBI Taxonomy" id="2094558"/>
    <lineage>
        <taxon>Eukaryota</taxon>
        <taxon>Viridiplantae</taxon>
        <taxon>Streptophyta</taxon>
        <taxon>Embryophyta</taxon>
        <taxon>Tracheophyta</taxon>
        <taxon>Spermatophyta</taxon>
        <taxon>Magnoliopsida</taxon>
        <taxon>eudicotyledons</taxon>
        <taxon>Gunneridae</taxon>
        <taxon>Pentapetalae</taxon>
        <taxon>rosids</taxon>
        <taxon>fabids</taxon>
        <taxon>Rosales</taxon>
        <taxon>Rosaceae</taxon>
        <taxon>Amygdaloideae</taxon>
        <taxon>Amygdaleae</taxon>
        <taxon>Prunus</taxon>
    </lineage>
</organism>
<name>A0A314YTD0_PRUYE</name>
<dbReference type="AlphaFoldDB" id="A0A314YTD0"/>
<sequence>MSSRCRPLLDSRFTFSSVRQRLWRLPWYGGLSWSAPAIVPTVSNSTTIMVQGASLGSAATVEVAFLLPPPLSDMRSQVLPLGEDGPCRDIWRGWLFT</sequence>